<name>A0ABR3QKT6_9PLEO</name>
<dbReference type="EMBL" id="JAKJXO020000020">
    <property type="protein sequence ID" value="KAL1592764.1"/>
    <property type="molecule type" value="Genomic_DNA"/>
</dbReference>
<feature type="signal peptide" evidence="2">
    <location>
        <begin position="1"/>
        <end position="20"/>
    </location>
</feature>
<protein>
    <submittedName>
        <fullName evidence="3">Uncharacterized protein</fullName>
    </submittedName>
</protein>
<evidence type="ECO:0000256" key="2">
    <source>
        <dbReference type="SAM" id="SignalP"/>
    </source>
</evidence>
<feature type="transmembrane region" description="Helical" evidence="1">
    <location>
        <begin position="255"/>
        <end position="283"/>
    </location>
</feature>
<accession>A0ABR3QKT6</accession>
<proteinExistence type="predicted"/>
<dbReference type="Proteomes" id="UP001521785">
    <property type="component" value="Unassembled WGS sequence"/>
</dbReference>
<keyword evidence="4" id="KW-1185">Reference proteome</keyword>
<sequence length="342" mass="37510">MILRTVSLLATLGLLPLVSAEVAPEITVVEEGYNYIAKLPCPGCPFLFQDTSEGSNEPWTERKDDNALLLNISLPYDSAFLTINNSPLYSGTHILPLIHANQVVQDFSTDALSEALSSGQLEASHETNLGGGFFGLSYRHSLRSVQTSTALNALLFQFDVVALHSDLTTPALQYRLNDPGQKMLEVLLLQRPILSAGDPAHSFEILNVKLVPRADLTHLRTMHFLSWDANGEKGTFSHAISSFMTSFIAFLSSGFWTLFGFIMAVIVVFIVVCLMCVFGWEFWKDDYEKAQRGKQRRKSSVKGGRVDVETGAGKIKGRFKSAEELGLGVASRGQVVGMGKSD</sequence>
<reference evidence="3 4" key="1">
    <citation type="submission" date="2024-02" db="EMBL/GenBank/DDBJ databases">
        <title>De novo assembly and annotation of 12 fungi associated with fruit tree decline syndrome in Ontario, Canada.</title>
        <authorList>
            <person name="Sulman M."/>
            <person name="Ellouze W."/>
            <person name="Ilyukhin E."/>
        </authorList>
    </citation>
    <scope>NUCLEOTIDE SEQUENCE [LARGE SCALE GENOMIC DNA]</scope>
    <source>
        <strain evidence="3 4">M42-189</strain>
    </source>
</reference>
<evidence type="ECO:0000313" key="4">
    <source>
        <dbReference type="Proteomes" id="UP001521785"/>
    </source>
</evidence>
<comment type="caution">
    <text evidence="3">The sequence shown here is derived from an EMBL/GenBank/DDBJ whole genome shotgun (WGS) entry which is preliminary data.</text>
</comment>
<keyword evidence="1" id="KW-0472">Membrane</keyword>
<evidence type="ECO:0000313" key="3">
    <source>
        <dbReference type="EMBL" id="KAL1592764.1"/>
    </source>
</evidence>
<keyword evidence="2" id="KW-0732">Signal</keyword>
<feature type="chain" id="PRO_5047326649" evidence="2">
    <location>
        <begin position="21"/>
        <end position="342"/>
    </location>
</feature>
<keyword evidence="1" id="KW-1133">Transmembrane helix</keyword>
<keyword evidence="1" id="KW-0812">Transmembrane</keyword>
<organism evidence="3 4">
    <name type="scientific">Paraconiothyrium brasiliense</name>
    <dbReference type="NCBI Taxonomy" id="300254"/>
    <lineage>
        <taxon>Eukaryota</taxon>
        <taxon>Fungi</taxon>
        <taxon>Dikarya</taxon>
        <taxon>Ascomycota</taxon>
        <taxon>Pezizomycotina</taxon>
        <taxon>Dothideomycetes</taxon>
        <taxon>Pleosporomycetidae</taxon>
        <taxon>Pleosporales</taxon>
        <taxon>Massarineae</taxon>
        <taxon>Didymosphaeriaceae</taxon>
        <taxon>Paraconiothyrium</taxon>
    </lineage>
</organism>
<gene>
    <name evidence="3" type="ORF">SLS60_011180</name>
</gene>
<evidence type="ECO:0000256" key="1">
    <source>
        <dbReference type="SAM" id="Phobius"/>
    </source>
</evidence>